<dbReference type="InterPro" id="IPR001279">
    <property type="entry name" value="Metallo-B-lactamas"/>
</dbReference>
<organism evidence="2 3">
    <name type="scientific">Fulvimarina pelagi HTCC2506</name>
    <dbReference type="NCBI Taxonomy" id="314231"/>
    <lineage>
        <taxon>Bacteria</taxon>
        <taxon>Pseudomonadati</taxon>
        <taxon>Pseudomonadota</taxon>
        <taxon>Alphaproteobacteria</taxon>
        <taxon>Hyphomicrobiales</taxon>
        <taxon>Aurantimonadaceae</taxon>
        <taxon>Fulvimarina</taxon>
    </lineage>
</organism>
<evidence type="ECO:0000259" key="1">
    <source>
        <dbReference type="Pfam" id="PF12706"/>
    </source>
</evidence>
<dbReference type="EMBL" id="AATP01000001">
    <property type="protein sequence ID" value="EAU42744.1"/>
    <property type="molecule type" value="Genomic_DNA"/>
</dbReference>
<dbReference type="Proteomes" id="UP000004310">
    <property type="component" value="Unassembled WGS sequence"/>
</dbReference>
<keyword evidence="3" id="KW-1185">Reference proteome</keyword>
<dbReference type="PANTHER" id="PTHR15032:SF4">
    <property type="entry name" value="N-ACYL-PHOSPHATIDYLETHANOLAMINE-HYDROLYZING PHOSPHOLIPASE D"/>
    <property type="match status" value="1"/>
</dbReference>
<dbReference type="Gene3D" id="3.60.15.10">
    <property type="entry name" value="Ribonuclease Z/Hydroxyacylglutathione hydrolase-like"/>
    <property type="match status" value="1"/>
</dbReference>
<feature type="domain" description="Metallo-beta-lactamase" evidence="1">
    <location>
        <begin position="120"/>
        <end position="319"/>
    </location>
</feature>
<dbReference type="Pfam" id="PF12706">
    <property type="entry name" value="Lactamase_B_2"/>
    <property type="match status" value="1"/>
</dbReference>
<dbReference type="InterPro" id="IPR006311">
    <property type="entry name" value="TAT_signal"/>
</dbReference>
<dbReference type="PANTHER" id="PTHR15032">
    <property type="entry name" value="N-ACYL-PHOSPHATIDYLETHANOLAMINE-HYDROLYZING PHOSPHOLIPASE D"/>
    <property type="match status" value="1"/>
</dbReference>
<dbReference type="InterPro" id="IPR036866">
    <property type="entry name" value="RibonucZ/Hydroxyglut_hydro"/>
</dbReference>
<dbReference type="STRING" id="217511.GCA_001463845_00351"/>
<proteinExistence type="predicted"/>
<name>Q0G6H0_9HYPH</name>
<reference evidence="2 3" key="1">
    <citation type="journal article" date="2010" name="J. Bacteriol.">
        <title>Genome sequence of Fulvimarina pelagi HTCC2506T, a Mn(II)-oxidizing alphaproteobacterium possessing an aerobic anoxygenic photosynthetic gene cluster and Xanthorhodopsin.</title>
        <authorList>
            <person name="Kang I."/>
            <person name="Oh H.M."/>
            <person name="Lim S.I."/>
            <person name="Ferriera S."/>
            <person name="Giovannoni S.J."/>
            <person name="Cho J.C."/>
        </authorList>
    </citation>
    <scope>NUCLEOTIDE SEQUENCE [LARGE SCALE GENOMIC DNA]</scope>
    <source>
        <strain evidence="2 3">HTCC2506</strain>
    </source>
</reference>
<evidence type="ECO:0000313" key="3">
    <source>
        <dbReference type="Proteomes" id="UP000004310"/>
    </source>
</evidence>
<dbReference type="SUPFAM" id="SSF56281">
    <property type="entry name" value="Metallo-hydrolase/oxidoreductase"/>
    <property type="match status" value="1"/>
</dbReference>
<dbReference type="AlphaFoldDB" id="Q0G6H0"/>
<accession>Q0G6H0</accession>
<dbReference type="PROSITE" id="PS51318">
    <property type="entry name" value="TAT"/>
    <property type="match status" value="1"/>
</dbReference>
<protein>
    <recommendedName>
        <fullName evidence="1">Metallo-beta-lactamase domain-containing protein</fullName>
    </recommendedName>
</protein>
<dbReference type="eggNOG" id="COG2220">
    <property type="taxonomic scope" value="Bacteria"/>
</dbReference>
<dbReference type="GO" id="GO:0005737">
    <property type="term" value="C:cytoplasm"/>
    <property type="evidence" value="ECO:0007669"/>
    <property type="project" value="TreeGrafter"/>
</dbReference>
<dbReference type="HOGENOM" id="CLU_020884_1_1_5"/>
<sequence>MGETEPAMNRRSVMKFLGIAGVTLGGGLTAARAFGGNPYYNGPPSDHFDGTLFFNPGGEEPKGFADLLRWKLGTNAAQWPSRWPQQQPSASETPARVSGETLRVTMVGHATLLIQVAEFNIITDPVYSYRASPVGFAGPERVSEPGIPFDDLPPIDLILLSHNHYDHLDLDTLARLAQRDNPLVCTPLGNDTIVRDRVPGMRIVSQDWGDVADIGPLRVHCEPTHHWSARGVTDRRMALWSSFMVESPAGRIYFVGDTGFHNGRNYRAAREKHGPVRLAVLPIGAYEPRWFMRPQHQNPEEAVVGFQLLDAAYAIGHHWATFQLTNEAITEPRESLHAALDARSIARDRFRPLIAGETFDVPG</sequence>
<gene>
    <name evidence="2" type="ORF">FP2506_07881</name>
</gene>
<evidence type="ECO:0000313" key="2">
    <source>
        <dbReference type="EMBL" id="EAU42744.1"/>
    </source>
</evidence>
<comment type="caution">
    <text evidence="2">The sequence shown here is derived from an EMBL/GenBank/DDBJ whole genome shotgun (WGS) entry which is preliminary data.</text>
</comment>